<dbReference type="EMBL" id="JBHTAP010000001">
    <property type="protein sequence ID" value="MFC7234753.1"/>
    <property type="molecule type" value="Genomic_DNA"/>
</dbReference>
<dbReference type="Pfam" id="PF00324">
    <property type="entry name" value="AA_permease"/>
    <property type="match status" value="1"/>
</dbReference>
<feature type="transmembrane region" description="Helical" evidence="5">
    <location>
        <begin position="220"/>
        <end position="244"/>
    </location>
</feature>
<dbReference type="InterPro" id="IPR050367">
    <property type="entry name" value="APC_superfamily"/>
</dbReference>
<evidence type="ECO:0000259" key="6">
    <source>
        <dbReference type="Pfam" id="PF00324"/>
    </source>
</evidence>
<proteinExistence type="predicted"/>
<feature type="domain" description="Amino acid permease/ SLC12A" evidence="6">
    <location>
        <begin position="14"/>
        <end position="419"/>
    </location>
</feature>
<feature type="transmembrane region" description="Helical" evidence="5">
    <location>
        <begin position="321"/>
        <end position="339"/>
    </location>
</feature>
<evidence type="ECO:0000256" key="3">
    <source>
        <dbReference type="ARBA" id="ARBA00022989"/>
    </source>
</evidence>
<keyword evidence="3 5" id="KW-1133">Transmembrane helix</keyword>
<evidence type="ECO:0000313" key="8">
    <source>
        <dbReference type="Proteomes" id="UP001596398"/>
    </source>
</evidence>
<comment type="subcellular location">
    <subcellularLocation>
        <location evidence="1">Membrane</location>
        <topology evidence="1">Multi-pass membrane protein</topology>
    </subcellularLocation>
</comment>
<comment type="caution">
    <text evidence="7">The sequence shown here is derived from an EMBL/GenBank/DDBJ whole genome shotgun (WGS) entry which is preliminary data.</text>
</comment>
<dbReference type="RefSeq" id="WP_276235771.1">
    <property type="nucleotide sequence ID" value="NZ_CP119802.1"/>
</dbReference>
<dbReference type="PANTHER" id="PTHR42770:SF7">
    <property type="entry name" value="MEMBRANE PROTEIN"/>
    <property type="match status" value="1"/>
</dbReference>
<feature type="transmembrane region" description="Helical" evidence="5">
    <location>
        <begin position="400"/>
        <end position="417"/>
    </location>
</feature>
<keyword evidence="8" id="KW-1185">Reference proteome</keyword>
<feature type="transmembrane region" description="Helical" evidence="5">
    <location>
        <begin position="148"/>
        <end position="165"/>
    </location>
</feature>
<evidence type="ECO:0000313" key="7">
    <source>
        <dbReference type="EMBL" id="MFC7234753.1"/>
    </source>
</evidence>
<evidence type="ECO:0000256" key="2">
    <source>
        <dbReference type="ARBA" id="ARBA00022692"/>
    </source>
</evidence>
<feature type="transmembrane region" description="Helical" evidence="5">
    <location>
        <begin position="9"/>
        <end position="31"/>
    </location>
</feature>
<dbReference type="AlphaFoldDB" id="A0ABD5ZMR2"/>
<evidence type="ECO:0000256" key="5">
    <source>
        <dbReference type="SAM" id="Phobius"/>
    </source>
</evidence>
<dbReference type="InterPro" id="IPR014729">
    <property type="entry name" value="Rossmann-like_a/b/a_fold"/>
</dbReference>
<protein>
    <submittedName>
        <fullName evidence="7">Amino acid permease</fullName>
    </submittedName>
</protein>
<keyword evidence="2 5" id="KW-0812">Transmembrane</keyword>
<dbReference type="GeneID" id="79266423"/>
<feature type="transmembrane region" description="Helical" evidence="5">
    <location>
        <begin position="376"/>
        <end position="394"/>
    </location>
</feature>
<keyword evidence="4 5" id="KW-0472">Membrane</keyword>
<accession>A0ABD5ZMR2</accession>
<dbReference type="Gene3D" id="3.40.50.620">
    <property type="entry name" value="HUPs"/>
    <property type="match status" value="1"/>
</dbReference>
<dbReference type="Proteomes" id="UP001596398">
    <property type="component" value="Unassembled WGS sequence"/>
</dbReference>
<feature type="transmembrane region" description="Helical" evidence="5">
    <location>
        <begin position="185"/>
        <end position="208"/>
    </location>
</feature>
<feature type="transmembrane region" description="Helical" evidence="5">
    <location>
        <begin position="264"/>
        <end position="288"/>
    </location>
</feature>
<evidence type="ECO:0000256" key="4">
    <source>
        <dbReference type="ARBA" id="ARBA00023136"/>
    </source>
</evidence>
<sequence length="718" mass="74504">MGKTLERDLGLASVVAISIGAMVGSGIFILPALAVGIAGPAVVLAYLVAGILVLPAALSKAEMATAMPESGGSYVYIERGMGPLLGTIAGLGTWFSLSFKGALALVGGVPYVLLLVTVPDAWVLPLTLGLAAALVGINLVGAKLTGRLQVVIVAVMLAVLGWFVAGGAPDVGSANFAGFFAEGPGGLVAATGLVFVSYAGVTKVASVAEEIEDPDRNIPLGILGSLAFTTLLYVLIVAVMVGVADLSTIGETLTPMADVAAVTLGPLGVAAVVAAAVLALVSTANAGILSSSRYPFAMARDRLVPDSLGAVSDRLGTPAPAITLTGAVLLVLIAFVPIMEIAKLASAFQILVFVLINAAVVAFREGHAEYEPSFRAPLYPWVQVFGVVTGVVLLTQMGTVPLVGAAAIVVAGLAWYLTYARHRAEREGVAVSALRRRVGDERVRATREALAQPGYEVLVAVGERTPPERERDLVRVAADAARAHDGGVSVVRFDVEPDQVPLTYAAEVSSAGDDAFEAFTGELAAETDVPVSFGEVVSHDAAHAVVNVAADHDADLVLLPADDPSFAGSPLRDDVGWIRDRAPCDVGTLAGGPVGEVRDIRVVTGRGPYDPVKLALGDALASANDARLHLEYRLGRRTTDRRADAIDAYHGEVRDVVESPGRTVVARPDGGRESAPDLTLVSADHPLDEARPEPVLTLHLHDRNRPGFLRRLAERLAF</sequence>
<dbReference type="InterPro" id="IPR004841">
    <property type="entry name" value="AA-permease/SLC12A_dom"/>
</dbReference>
<dbReference type="SUPFAM" id="SSF52402">
    <property type="entry name" value="Adenine nucleotide alpha hydrolases-like"/>
    <property type="match status" value="1"/>
</dbReference>
<dbReference type="PANTHER" id="PTHR42770">
    <property type="entry name" value="AMINO ACID TRANSPORTER-RELATED"/>
    <property type="match status" value="1"/>
</dbReference>
<dbReference type="Gene3D" id="1.20.1740.10">
    <property type="entry name" value="Amino acid/polyamine transporter I"/>
    <property type="match status" value="1"/>
</dbReference>
<reference evidence="7 8" key="1">
    <citation type="journal article" date="2019" name="Int. J. Syst. Evol. Microbiol.">
        <title>The Global Catalogue of Microorganisms (GCM) 10K type strain sequencing project: providing services to taxonomists for standard genome sequencing and annotation.</title>
        <authorList>
            <consortium name="The Broad Institute Genomics Platform"/>
            <consortium name="The Broad Institute Genome Sequencing Center for Infectious Disease"/>
            <person name="Wu L."/>
            <person name="Ma J."/>
        </authorList>
    </citation>
    <scope>NUCLEOTIDE SEQUENCE [LARGE SCALE GENOMIC DNA]</scope>
    <source>
        <strain evidence="7 8">DT85</strain>
    </source>
</reference>
<gene>
    <name evidence="7" type="ORF">ACFQJ4_05400</name>
</gene>
<feature type="transmembrane region" description="Helical" evidence="5">
    <location>
        <begin position="122"/>
        <end position="141"/>
    </location>
</feature>
<organism evidence="7 8">
    <name type="scientific">Halosegnis marinus</name>
    <dbReference type="NCBI Taxonomy" id="3034023"/>
    <lineage>
        <taxon>Archaea</taxon>
        <taxon>Methanobacteriati</taxon>
        <taxon>Methanobacteriota</taxon>
        <taxon>Stenosarchaea group</taxon>
        <taxon>Halobacteria</taxon>
        <taxon>Halobacteriales</taxon>
        <taxon>Natronomonadaceae</taxon>
        <taxon>Halosegnis</taxon>
    </lineage>
</organism>
<dbReference type="GO" id="GO:0016020">
    <property type="term" value="C:membrane"/>
    <property type="evidence" value="ECO:0007669"/>
    <property type="project" value="UniProtKB-SubCell"/>
</dbReference>
<evidence type="ECO:0000256" key="1">
    <source>
        <dbReference type="ARBA" id="ARBA00004141"/>
    </source>
</evidence>
<feature type="transmembrane region" description="Helical" evidence="5">
    <location>
        <begin position="37"/>
        <end position="58"/>
    </location>
</feature>
<name>A0ABD5ZMR2_9EURY</name>
<feature type="transmembrane region" description="Helical" evidence="5">
    <location>
        <begin position="345"/>
        <end position="364"/>
    </location>
</feature>